<sequence length="83" mass="9900">MWRLRVGEPNRNDPYIWSTNNYLGRQIWEFDPDAGTPEEKAEVEAARENFYKNRFKIHPDSDLLWQLQVPQSKQMTHSRTHAG</sequence>
<evidence type="ECO:0000313" key="1">
    <source>
        <dbReference type="EMBL" id="OMO52905.1"/>
    </source>
</evidence>
<dbReference type="Gramene" id="OMO52905">
    <property type="protein sequence ID" value="OMO52905"/>
    <property type="gene ID" value="CCACVL1_29018"/>
</dbReference>
<name>A0A1R3G4A3_COCAP</name>
<dbReference type="GO" id="GO:0016740">
    <property type="term" value="F:transferase activity"/>
    <property type="evidence" value="ECO:0007669"/>
    <property type="project" value="UniProtKB-KW"/>
</dbReference>
<dbReference type="Proteomes" id="UP000188268">
    <property type="component" value="Unassembled WGS sequence"/>
</dbReference>
<reference evidence="1 2" key="1">
    <citation type="submission" date="2013-09" db="EMBL/GenBank/DDBJ databases">
        <title>Corchorus capsularis genome sequencing.</title>
        <authorList>
            <person name="Alam M."/>
            <person name="Haque M.S."/>
            <person name="Islam M.S."/>
            <person name="Emdad E.M."/>
            <person name="Islam M.M."/>
            <person name="Ahmed B."/>
            <person name="Halim A."/>
            <person name="Hossen Q.M.M."/>
            <person name="Hossain M.Z."/>
            <person name="Ahmed R."/>
            <person name="Khan M.M."/>
            <person name="Islam R."/>
            <person name="Rashid M.M."/>
            <person name="Khan S.A."/>
            <person name="Rahman M.S."/>
            <person name="Alam M."/>
        </authorList>
    </citation>
    <scope>NUCLEOTIDE SEQUENCE [LARGE SCALE GENOMIC DNA]</scope>
    <source>
        <strain evidence="2">cv. CVL-1</strain>
        <tissue evidence="1">Whole seedling</tissue>
    </source>
</reference>
<dbReference type="GO" id="GO:0005811">
    <property type="term" value="C:lipid droplet"/>
    <property type="evidence" value="ECO:0007669"/>
    <property type="project" value="InterPro"/>
</dbReference>
<protein>
    <submittedName>
        <fullName evidence="1">Terpenoid cyclases/protein prenyltransferase alpha-alpha toroid</fullName>
    </submittedName>
</protein>
<proteinExistence type="predicted"/>
<dbReference type="InterPro" id="IPR008930">
    <property type="entry name" value="Terpenoid_cyclase/PrenylTrfase"/>
</dbReference>
<dbReference type="AlphaFoldDB" id="A0A1R3G4A3"/>
<gene>
    <name evidence="1" type="ORF">CCACVL1_29018</name>
</gene>
<dbReference type="OrthoDB" id="21502at2759"/>
<dbReference type="InterPro" id="IPR018333">
    <property type="entry name" value="Squalene_cyclase"/>
</dbReference>
<dbReference type="PANTHER" id="PTHR11764:SF48">
    <property type="entry name" value="TERPENE CYCLASE_MUTASE FAMILY MEMBER"/>
    <property type="match status" value="1"/>
</dbReference>
<dbReference type="PANTHER" id="PTHR11764">
    <property type="entry name" value="TERPENE CYCLASE/MUTASE FAMILY MEMBER"/>
    <property type="match status" value="1"/>
</dbReference>
<dbReference type="OMA" id="PMAMEEV"/>
<dbReference type="SUPFAM" id="SSF48239">
    <property type="entry name" value="Terpenoid cyclases/Protein prenyltransferases"/>
    <property type="match status" value="1"/>
</dbReference>
<dbReference type="GO" id="GO:0042300">
    <property type="term" value="F:beta-amyrin synthase activity"/>
    <property type="evidence" value="ECO:0007669"/>
    <property type="project" value="TreeGrafter"/>
</dbReference>
<dbReference type="EMBL" id="AWWV01015381">
    <property type="protein sequence ID" value="OMO52905.1"/>
    <property type="molecule type" value="Genomic_DNA"/>
</dbReference>
<evidence type="ECO:0000313" key="2">
    <source>
        <dbReference type="Proteomes" id="UP000188268"/>
    </source>
</evidence>
<keyword evidence="2" id="KW-1185">Reference proteome</keyword>
<keyword evidence="1" id="KW-0808">Transferase</keyword>
<comment type="caution">
    <text evidence="1">The sequence shown here is derived from an EMBL/GenBank/DDBJ whole genome shotgun (WGS) entry which is preliminary data.</text>
</comment>
<organism evidence="1 2">
    <name type="scientific">Corchorus capsularis</name>
    <name type="common">Jute</name>
    <dbReference type="NCBI Taxonomy" id="210143"/>
    <lineage>
        <taxon>Eukaryota</taxon>
        <taxon>Viridiplantae</taxon>
        <taxon>Streptophyta</taxon>
        <taxon>Embryophyta</taxon>
        <taxon>Tracheophyta</taxon>
        <taxon>Spermatophyta</taxon>
        <taxon>Magnoliopsida</taxon>
        <taxon>eudicotyledons</taxon>
        <taxon>Gunneridae</taxon>
        <taxon>Pentapetalae</taxon>
        <taxon>rosids</taxon>
        <taxon>malvids</taxon>
        <taxon>Malvales</taxon>
        <taxon>Malvaceae</taxon>
        <taxon>Grewioideae</taxon>
        <taxon>Apeibeae</taxon>
        <taxon>Corchorus</taxon>
    </lineage>
</organism>
<dbReference type="STRING" id="210143.A0A1R3G4A3"/>
<accession>A0A1R3G4A3</accession>
<dbReference type="GO" id="GO:0016104">
    <property type="term" value="P:triterpenoid biosynthetic process"/>
    <property type="evidence" value="ECO:0007669"/>
    <property type="project" value="InterPro"/>
</dbReference>